<dbReference type="RefSeq" id="WP_092795735.1">
    <property type="nucleotide sequence ID" value="NZ_FNXF01000015.1"/>
</dbReference>
<dbReference type="InterPro" id="IPR023198">
    <property type="entry name" value="PGP-like_dom2"/>
</dbReference>
<evidence type="ECO:0000313" key="1">
    <source>
        <dbReference type="EMBL" id="SEI07057.1"/>
    </source>
</evidence>
<reference evidence="2" key="1">
    <citation type="submission" date="2016-10" db="EMBL/GenBank/DDBJ databases">
        <authorList>
            <person name="Varghese N."/>
            <person name="Submissions S."/>
        </authorList>
    </citation>
    <scope>NUCLEOTIDE SEQUENCE [LARGE SCALE GENOMIC DNA]</scope>
    <source>
        <strain evidence="2">DSM 17616</strain>
    </source>
</reference>
<dbReference type="InterPro" id="IPR036412">
    <property type="entry name" value="HAD-like_sf"/>
</dbReference>
<protein>
    <submittedName>
        <fullName evidence="1">Sugar-phosphatase</fullName>
    </submittedName>
</protein>
<dbReference type="Gene3D" id="3.40.50.1000">
    <property type="entry name" value="HAD superfamily/HAD-like"/>
    <property type="match status" value="1"/>
</dbReference>
<dbReference type="NCBIfam" id="TIGR01509">
    <property type="entry name" value="HAD-SF-IA-v3"/>
    <property type="match status" value="1"/>
</dbReference>
<dbReference type="CDD" id="cd07505">
    <property type="entry name" value="HAD_BPGM-like"/>
    <property type="match status" value="1"/>
</dbReference>
<dbReference type="Proteomes" id="UP000199371">
    <property type="component" value="Unassembled WGS sequence"/>
</dbReference>
<evidence type="ECO:0000313" key="2">
    <source>
        <dbReference type="Proteomes" id="UP000199371"/>
    </source>
</evidence>
<dbReference type="PANTHER" id="PTHR18901:SF38">
    <property type="entry name" value="PSEUDOURIDINE-5'-PHOSPHATASE"/>
    <property type="match status" value="1"/>
</dbReference>
<dbReference type="SUPFAM" id="SSF56784">
    <property type="entry name" value="HAD-like"/>
    <property type="match status" value="1"/>
</dbReference>
<dbReference type="PRINTS" id="PR00413">
    <property type="entry name" value="HADHALOGNASE"/>
</dbReference>
<gene>
    <name evidence="1" type="ORF">SAMN05660691_03340</name>
</gene>
<dbReference type="SFLD" id="SFLDS00003">
    <property type="entry name" value="Haloacid_Dehalogenase"/>
    <property type="match status" value="1"/>
</dbReference>
<dbReference type="SFLD" id="SFLDG01129">
    <property type="entry name" value="C1.5:_HAD__Beta-PGM__Phosphata"/>
    <property type="match status" value="1"/>
</dbReference>
<keyword evidence="2" id="KW-1185">Reference proteome</keyword>
<dbReference type="AlphaFoldDB" id="A0A1H6NA57"/>
<dbReference type="Gene3D" id="1.10.150.240">
    <property type="entry name" value="Putative phosphatase, domain 2"/>
    <property type="match status" value="1"/>
</dbReference>
<organism evidence="1 2">
    <name type="scientific">Rheinheimera pacifica</name>
    <dbReference type="NCBI Taxonomy" id="173990"/>
    <lineage>
        <taxon>Bacteria</taxon>
        <taxon>Pseudomonadati</taxon>
        <taxon>Pseudomonadota</taxon>
        <taxon>Gammaproteobacteria</taxon>
        <taxon>Chromatiales</taxon>
        <taxon>Chromatiaceae</taxon>
        <taxon>Rheinheimera</taxon>
    </lineage>
</organism>
<dbReference type="SFLD" id="SFLDG01135">
    <property type="entry name" value="C1.5.6:_HAD__Beta-PGM__Phospha"/>
    <property type="match status" value="1"/>
</dbReference>
<dbReference type="EMBL" id="FNXF01000015">
    <property type="protein sequence ID" value="SEI07057.1"/>
    <property type="molecule type" value="Genomic_DNA"/>
</dbReference>
<accession>A0A1H6NA57</accession>
<proteinExistence type="predicted"/>
<sequence>MIQAVIFDMDGVLIDSEPMWHQAELEVFGSLGVTICPQRQQQTVGMTTKAVTAHWYQQSPWSSMSLDEAEQAVLQHVATQIKLRGVAKKGLLPLLNRLKQAAIPTGLATNSPGFLMDTTLEKLQIRHYFNTHCSVEMVQQGKPAPDIYLLAAENLGVAPQHCLVFEDSYTGLSAAKAAGMQVIALPAVHDWHLEKFDLAELKLRCLSEFDLNQLNSNPFTVAQFSAQPA</sequence>
<dbReference type="PANTHER" id="PTHR18901">
    <property type="entry name" value="2-DEOXYGLUCOSE-6-PHOSPHATE PHOSPHATASE 2"/>
    <property type="match status" value="1"/>
</dbReference>
<dbReference type="NCBIfam" id="NF008087">
    <property type="entry name" value="PRK10826.1"/>
    <property type="match status" value="1"/>
</dbReference>
<dbReference type="InterPro" id="IPR023214">
    <property type="entry name" value="HAD_sf"/>
</dbReference>
<dbReference type="InterPro" id="IPR006439">
    <property type="entry name" value="HAD-SF_hydro_IA"/>
</dbReference>
<dbReference type="STRING" id="173990.SAMN05660691_03340"/>
<dbReference type="Pfam" id="PF00702">
    <property type="entry name" value="Hydrolase"/>
    <property type="match status" value="1"/>
</dbReference>
<name>A0A1H6NA57_9GAMM</name>
<dbReference type="OrthoDB" id="9782449at2"/>